<evidence type="ECO:0000313" key="2">
    <source>
        <dbReference type="EMBL" id="MCI03893.1"/>
    </source>
</evidence>
<evidence type="ECO:0000256" key="1">
    <source>
        <dbReference type="SAM" id="MobiDB-lite"/>
    </source>
</evidence>
<protein>
    <submittedName>
        <fullName evidence="2">Pumilio-like protein</fullName>
    </submittedName>
</protein>
<dbReference type="AlphaFoldDB" id="A0A392NVQ1"/>
<accession>A0A392NVQ1</accession>
<feature type="region of interest" description="Disordered" evidence="1">
    <location>
        <begin position="1"/>
        <end position="35"/>
    </location>
</feature>
<proteinExistence type="predicted"/>
<dbReference type="EMBL" id="LXQA010053603">
    <property type="protein sequence ID" value="MCI03893.1"/>
    <property type="molecule type" value="Genomic_DNA"/>
</dbReference>
<feature type="non-terminal residue" evidence="2">
    <location>
        <position position="131"/>
    </location>
</feature>
<sequence length="131" mass="14178">MATESPIRISEAGGKWPSHIETSAFGAPPRNMGTEDLGILLKGHRFRGSAKDVAPNRSGSAPPSMEGSFLAIENLLPLQNTQDASLTTLSRAVKNCQSEEQLRADPAYLAYYSSNVNLNPRLPPPLTSWEN</sequence>
<name>A0A392NVQ1_9FABA</name>
<dbReference type="Proteomes" id="UP000265520">
    <property type="component" value="Unassembled WGS sequence"/>
</dbReference>
<evidence type="ECO:0000313" key="3">
    <source>
        <dbReference type="Proteomes" id="UP000265520"/>
    </source>
</evidence>
<keyword evidence="3" id="KW-1185">Reference proteome</keyword>
<organism evidence="2 3">
    <name type="scientific">Trifolium medium</name>
    <dbReference type="NCBI Taxonomy" id="97028"/>
    <lineage>
        <taxon>Eukaryota</taxon>
        <taxon>Viridiplantae</taxon>
        <taxon>Streptophyta</taxon>
        <taxon>Embryophyta</taxon>
        <taxon>Tracheophyta</taxon>
        <taxon>Spermatophyta</taxon>
        <taxon>Magnoliopsida</taxon>
        <taxon>eudicotyledons</taxon>
        <taxon>Gunneridae</taxon>
        <taxon>Pentapetalae</taxon>
        <taxon>rosids</taxon>
        <taxon>fabids</taxon>
        <taxon>Fabales</taxon>
        <taxon>Fabaceae</taxon>
        <taxon>Papilionoideae</taxon>
        <taxon>50 kb inversion clade</taxon>
        <taxon>NPAAA clade</taxon>
        <taxon>Hologalegina</taxon>
        <taxon>IRL clade</taxon>
        <taxon>Trifolieae</taxon>
        <taxon>Trifolium</taxon>
    </lineage>
</organism>
<reference evidence="2 3" key="1">
    <citation type="journal article" date="2018" name="Front. Plant Sci.">
        <title>Red Clover (Trifolium pratense) and Zigzag Clover (T. medium) - A Picture of Genomic Similarities and Differences.</title>
        <authorList>
            <person name="Dluhosova J."/>
            <person name="Istvanek J."/>
            <person name="Nedelnik J."/>
            <person name="Repkova J."/>
        </authorList>
    </citation>
    <scope>NUCLEOTIDE SEQUENCE [LARGE SCALE GENOMIC DNA]</scope>
    <source>
        <strain evidence="3">cv. 10/8</strain>
        <tissue evidence="2">Leaf</tissue>
    </source>
</reference>
<gene>
    <name evidence="2" type="ORF">A2U01_0024934</name>
</gene>
<comment type="caution">
    <text evidence="2">The sequence shown here is derived from an EMBL/GenBank/DDBJ whole genome shotgun (WGS) entry which is preliminary data.</text>
</comment>